<sequence length="120" mass="13399">MKTEEEEDQWQEQKKSTYLERSRAIFEDASRRPADDSANMTSDKRNLLLVFTVKCGLSVRRKLTEWTSAGEDETGVGISGTAGCKLDTGMLGGTNSLTAWRYESESDAYREPHRGISDGV</sequence>
<reference evidence="1" key="1">
    <citation type="journal article" date="2023" name="G3 (Bethesda)">
        <title>A reference genome for the long-term kleptoplast-retaining sea slug Elysia crispata morphotype clarki.</title>
        <authorList>
            <person name="Eastman K.E."/>
            <person name="Pendleton A.L."/>
            <person name="Shaikh M.A."/>
            <person name="Suttiyut T."/>
            <person name="Ogas R."/>
            <person name="Tomko P."/>
            <person name="Gavelis G."/>
            <person name="Widhalm J.R."/>
            <person name="Wisecaver J.H."/>
        </authorList>
    </citation>
    <scope>NUCLEOTIDE SEQUENCE</scope>
    <source>
        <strain evidence="1">ECLA1</strain>
    </source>
</reference>
<comment type="caution">
    <text evidence="1">The sequence shown here is derived from an EMBL/GenBank/DDBJ whole genome shotgun (WGS) entry which is preliminary data.</text>
</comment>
<organism evidence="1 2">
    <name type="scientific">Elysia crispata</name>
    <name type="common">lettuce slug</name>
    <dbReference type="NCBI Taxonomy" id="231223"/>
    <lineage>
        <taxon>Eukaryota</taxon>
        <taxon>Metazoa</taxon>
        <taxon>Spiralia</taxon>
        <taxon>Lophotrochozoa</taxon>
        <taxon>Mollusca</taxon>
        <taxon>Gastropoda</taxon>
        <taxon>Heterobranchia</taxon>
        <taxon>Euthyneura</taxon>
        <taxon>Panpulmonata</taxon>
        <taxon>Sacoglossa</taxon>
        <taxon>Placobranchoidea</taxon>
        <taxon>Plakobranchidae</taxon>
        <taxon>Elysia</taxon>
    </lineage>
</organism>
<keyword evidence="2" id="KW-1185">Reference proteome</keyword>
<dbReference type="AlphaFoldDB" id="A0AAE0ZG04"/>
<protein>
    <submittedName>
        <fullName evidence="1">Uncharacterized protein</fullName>
    </submittedName>
</protein>
<name>A0AAE0ZG04_9GAST</name>
<dbReference type="EMBL" id="JAWDGP010004062">
    <property type="protein sequence ID" value="KAK3768246.1"/>
    <property type="molecule type" value="Genomic_DNA"/>
</dbReference>
<gene>
    <name evidence="1" type="ORF">RRG08_031040</name>
</gene>
<evidence type="ECO:0000313" key="2">
    <source>
        <dbReference type="Proteomes" id="UP001283361"/>
    </source>
</evidence>
<proteinExistence type="predicted"/>
<evidence type="ECO:0000313" key="1">
    <source>
        <dbReference type="EMBL" id="KAK3768246.1"/>
    </source>
</evidence>
<dbReference type="Proteomes" id="UP001283361">
    <property type="component" value="Unassembled WGS sequence"/>
</dbReference>
<accession>A0AAE0ZG04</accession>